<reference evidence="7 8" key="1">
    <citation type="submission" date="2017-07" db="EMBL/GenBank/DDBJ databases">
        <title>Leptospira spp. isolated from tropical soils.</title>
        <authorList>
            <person name="Thibeaux R."/>
            <person name="Iraola G."/>
            <person name="Ferres I."/>
            <person name="Bierque E."/>
            <person name="Girault D."/>
            <person name="Soupe-Gilbert M.-E."/>
            <person name="Picardeau M."/>
            <person name="Goarant C."/>
        </authorList>
    </citation>
    <scope>NUCLEOTIDE SEQUENCE [LARGE SCALE GENOMIC DNA]</scope>
    <source>
        <strain evidence="7 8">FH4-C-A2</strain>
    </source>
</reference>
<keyword evidence="3" id="KW-0378">Hydrolase</keyword>
<protein>
    <recommendedName>
        <fullName evidence="6">Ribosomal processing cysteine protease Prp</fullName>
    </recommendedName>
</protein>
<dbReference type="OrthoDB" id="336716at2"/>
<evidence type="ECO:0000256" key="1">
    <source>
        <dbReference type="ARBA" id="ARBA00022517"/>
    </source>
</evidence>
<comment type="similarity">
    <text evidence="5">Belongs to the Prp family.</text>
</comment>
<dbReference type="GO" id="GO:0008234">
    <property type="term" value="F:cysteine-type peptidase activity"/>
    <property type="evidence" value="ECO:0007669"/>
    <property type="project" value="UniProtKB-KW"/>
</dbReference>
<evidence type="ECO:0000256" key="6">
    <source>
        <dbReference type="ARBA" id="ARBA00044538"/>
    </source>
</evidence>
<comment type="caution">
    <text evidence="7">The sequence shown here is derived from an EMBL/GenBank/DDBJ whole genome shotgun (WGS) entry which is preliminary data.</text>
</comment>
<dbReference type="EMBL" id="NPDR01000004">
    <property type="protein sequence ID" value="PJZ48964.1"/>
    <property type="molecule type" value="Genomic_DNA"/>
</dbReference>
<accession>A0A2M9YBM1</accession>
<keyword evidence="4" id="KW-0788">Thiol protease</keyword>
<dbReference type="Gene3D" id="3.30.70.1490">
    <property type="entry name" value="Cysteine protease Prp"/>
    <property type="match status" value="1"/>
</dbReference>
<dbReference type="Pfam" id="PF04327">
    <property type="entry name" value="Peptidase_Prp"/>
    <property type="match status" value="1"/>
</dbReference>
<dbReference type="GO" id="GO:0042254">
    <property type="term" value="P:ribosome biogenesis"/>
    <property type="evidence" value="ECO:0007669"/>
    <property type="project" value="UniProtKB-KW"/>
</dbReference>
<dbReference type="CDD" id="cd16332">
    <property type="entry name" value="Prp-like"/>
    <property type="match status" value="1"/>
</dbReference>
<dbReference type="GO" id="GO:0006508">
    <property type="term" value="P:proteolysis"/>
    <property type="evidence" value="ECO:0007669"/>
    <property type="project" value="UniProtKB-KW"/>
</dbReference>
<keyword evidence="1" id="KW-0690">Ribosome biogenesis</keyword>
<evidence type="ECO:0000256" key="4">
    <source>
        <dbReference type="ARBA" id="ARBA00022807"/>
    </source>
</evidence>
<dbReference type="InterPro" id="IPR036764">
    <property type="entry name" value="Peptidase_Prp_sf"/>
</dbReference>
<dbReference type="RefSeq" id="WP_100710402.1">
    <property type="nucleotide sequence ID" value="NZ_NPDR01000004.1"/>
</dbReference>
<dbReference type="AlphaFoldDB" id="A0A2M9YBM1"/>
<evidence type="ECO:0000313" key="8">
    <source>
        <dbReference type="Proteomes" id="UP000231926"/>
    </source>
</evidence>
<dbReference type="SUPFAM" id="SSF118010">
    <property type="entry name" value="TM1457-like"/>
    <property type="match status" value="1"/>
</dbReference>
<keyword evidence="2" id="KW-0645">Protease</keyword>
<sequence>MIRIKILRKGEEILGLESSGHASKMHGSKGENLLCAAVGVLIQTLYLHLSKEGLAEEAVIGDGLLDFKILSGKTTDPIVHTSFDLVKSGLVNLKEQYPSEIELIGE</sequence>
<organism evidence="7 8">
    <name type="scientific">Leptospira saintgironsiae</name>
    <dbReference type="NCBI Taxonomy" id="2023183"/>
    <lineage>
        <taxon>Bacteria</taxon>
        <taxon>Pseudomonadati</taxon>
        <taxon>Spirochaetota</taxon>
        <taxon>Spirochaetia</taxon>
        <taxon>Leptospirales</taxon>
        <taxon>Leptospiraceae</taxon>
        <taxon>Leptospira</taxon>
    </lineage>
</organism>
<gene>
    <name evidence="7" type="ORF">CH362_10990</name>
</gene>
<keyword evidence="8" id="KW-1185">Reference proteome</keyword>
<dbReference type="InterPro" id="IPR007422">
    <property type="entry name" value="Peptidase_Prp"/>
</dbReference>
<evidence type="ECO:0000256" key="3">
    <source>
        <dbReference type="ARBA" id="ARBA00022801"/>
    </source>
</evidence>
<proteinExistence type="inferred from homology"/>
<name>A0A2M9YBM1_9LEPT</name>
<evidence type="ECO:0000313" key="7">
    <source>
        <dbReference type="EMBL" id="PJZ48964.1"/>
    </source>
</evidence>
<evidence type="ECO:0000256" key="5">
    <source>
        <dbReference type="ARBA" id="ARBA00044503"/>
    </source>
</evidence>
<dbReference type="Proteomes" id="UP000231926">
    <property type="component" value="Unassembled WGS sequence"/>
</dbReference>
<evidence type="ECO:0000256" key="2">
    <source>
        <dbReference type="ARBA" id="ARBA00022670"/>
    </source>
</evidence>